<dbReference type="InterPro" id="IPR001296">
    <property type="entry name" value="Glyco_trans_1"/>
</dbReference>
<feature type="domain" description="Glycosyl transferase family 1" evidence="1">
    <location>
        <begin position="193"/>
        <end position="344"/>
    </location>
</feature>
<keyword evidence="2" id="KW-0808">Transferase</keyword>
<dbReference type="Gene3D" id="3.40.50.2000">
    <property type="entry name" value="Glycogen Phosphorylase B"/>
    <property type="match status" value="2"/>
</dbReference>
<sequence length="367" mass="40138">MSILNIMWAGGSAFASVHKVHQQILSQAEPGTVVKTWLLQGSSTGCVAEVGECREWNLSSARLKGKHFWRLLKPWLRASFRKALRESDAQVLLLDGLGVARTLLPVLKSLPHMRAVVVIHGSTRLHRKDQQLFRQFPASQLTLAAVSQTLASSLEYDLQMPVTALRSAFDPQEFNARLLPRAEARATLGLPLDDVPVFGAVGRLVDDKGFACLLEAFAKALASRPEMRLVIVGEGSNRTALEARINQLGLQDRVSLPGHLKHAAMLYKAFDWVAIPSLDEGLGLILQEAVMSGVPVLTSDLPVFREQLAETGRYAPVNDIDAWQEVILQALGLPAQSVAADQYAALAPDLAWQRFSQAATSLLSCRK</sequence>
<dbReference type="EMBL" id="CP027753">
    <property type="protein sequence ID" value="AZE46238.1"/>
    <property type="molecule type" value="Genomic_DNA"/>
</dbReference>
<evidence type="ECO:0000313" key="3">
    <source>
        <dbReference type="Proteomes" id="UP000268048"/>
    </source>
</evidence>
<accession>A0A3G7THZ5</accession>
<dbReference type="PANTHER" id="PTHR12526:SF636">
    <property type="entry name" value="BLL3647 PROTEIN"/>
    <property type="match status" value="1"/>
</dbReference>
<gene>
    <name evidence="2" type="ORF">C4K04_0536</name>
</gene>
<dbReference type="Pfam" id="PF00534">
    <property type="entry name" value="Glycos_transf_1"/>
    <property type="match status" value="1"/>
</dbReference>
<dbReference type="PANTHER" id="PTHR12526">
    <property type="entry name" value="GLYCOSYLTRANSFERASE"/>
    <property type="match status" value="1"/>
</dbReference>
<evidence type="ECO:0000313" key="2">
    <source>
        <dbReference type="EMBL" id="AZE46238.1"/>
    </source>
</evidence>
<dbReference type="Proteomes" id="UP000268048">
    <property type="component" value="Chromosome"/>
</dbReference>
<organism evidence="2 3">
    <name type="scientific">Pseudomonas chlororaphis</name>
    <dbReference type="NCBI Taxonomy" id="587753"/>
    <lineage>
        <taxon>Bacteria</taxon>
        <taxon>Pseudomonadati</taxon>
        <taxon>Pseudomonadota</taxon>
        <taxon>Gammaproteobacteria</taxon>
        <taxon>Pseudomonadales</taxon>
        <taxon>Pseudomonadaceae</taxon>
        <taxon>Pseudomonas</taxon>
    </lineage>
</organism>
<proteinExistence type="predicted"/>
<dbReference type="AlphaFoldDB" id="A0A3G7THZ5"/>
<dbReference type="GO" id="GO:1901135">
    <property type="term" value="P:carbohydrate derivative metabolic process"/>
    <property type="evidence" value="ECO:0007669"/>
    <property type="project" value="UniProtKB-ARBA"/>
</dbReference>
<dbReference type="RefSeq" id="WP_124318879.1">
    <property type="nucleotide sequence ID" value="NZ_CP027753.1"/>
</dbReference>
<dbReference type="GO" id="GO:0016757">
    <property type="term" value="F:glycosyltransferase activity"/>
    <property type="evidence" value="ECO:0007669"/>
    <property type="project" value="InterPro"/>
</dbReference>
<evidence type="ECO:0000259" key="1">
    <source>
        <dbReference type="Pfam" id="PF00534"/>
    </source>
</evidence>
<protein>
    <submittedName>
        <fullName evidence="2">Glycosyl transferase in large core OS assembly cluster</fullName>
    </submittedName>
</protein>
<name>A0A3G7THZ5_9PSED</name>
<reference evidence="2 3" key="1">
    <citation type="submission" date="2018-03" db="EMBL/GenBank/DDBJ databases">
        <title>Diversity of phytobeneficial traits revealed by whole-genome analysis of worldwide-isolated phenazine-producing Pseudomonas spp.</title>
        <authorList>
            <person name="Biessy A."/>
            <person name="Novinscak A."/>
            <person name="Blom J."/>
            <person name="Leger G."/>
            <person name="Thomashow L.S."/>
            <person name="Cazorla F.M."/>
            <person name="Josic D."/>
            <person name="Filion M."/>
        </authorList>
    </citation>
    <scope>NUCLEOTIDE SEQUENCE [LARGE SCALE GENOMIC DNA]</scope>
    <source>
        <strain evidence="2 3">B25</strain>
    </source>
</reference>
<dbReference type="SUPFAM" id="SSF53756">
    <property type="entry name" value="UDP-Glycosyltransferase/glycogen phosphorylase"/>
    <property type="match status" value="1"/>
</dbReference>